<dbReference type="Gene3D" id="3.40.1440.10">
    <property type="entry name" value="GIY-YIG endonuclease"/>
    <property type="match status" value="1"/>
</dbReference>
<name>A0A2M6XSL3_9BACT</name>
<comment type="caution">
    <text evidence="2">The sequence shown here is derived from an EMBL/GenBank/DDBJ whole genome shotgun (WGS) entry which is preliminary data.</text>
</comment>
<organism evidence="2 3">
    <name type="scientific">Candidatus Kuenenbacteria bacterium CG08_land_8_20_14_0_20_37_23</name>
    <dbReference type="NCBI Taxonomy" id="1974617"/>
    <lineage>
        <taxon>Bacteria</taxon>
        <taxon>Candidatus Kueneniibacteriota</taxon>
    </lineage>
</organism>
<evidence type="ECO:0000259" key="1">
    <source>
        <dbReference type="PROSITE" id="PS50164"/>
    </source>
</evidence>
<gene>
    <name evidence="2" type="ORF">COT27_02210</name>
</gene>
<dbReference type="Proteomes" id="UP000230586">
    <property type="component" value="Unassembled WGS sequence"/>
</dbReference>
<protein>
    <recommendedName>
        <fullName evidence="1">GIY-YIG domain-containing protein</fullName>
    </recommendedName>
</protein>
<dbReference type="InterPro" id="IPR000305">
    <property type="entry name" value="GIY-YIG_endonuc"/>
</dbReference>
<sequence>MPKNNIQPGVYILQSLKNKTYYIGSTINIEERFNEHNLGKVAATKHLRPWILMLFLDCRTMTPRQGVKVPLKIE</sequence>
<dbReference type="Pfam" id="PF01541">
    <property type="entry name" value="GIY-YIG"/>
    <property type="match status" value="1"/>
</dbReference>
<accession>A0A2M6XSL3</accession>
<proteinExistence type="predicted"/>
<dbReference type="AlphaFoldDB" id="A0A2M6XSL3"/>
<feature type="domain" description="GIY-YIG" evidence="1">
    <location>
        <begin position="6"/>
        <end position="74"/>
    </location>
</feature>
<dbReference type="EMBL" id="PEXX01000038">
    <property type="protein sequence ID" value="PIU10620.1"/>
    <property type="molecule type" value="Genomic_DNA"/>
</dbReference>
<dbReference type="InterPro" id="IPR035901">
    <property type="entry name" value="GIY-YIG_endonuc_sf"/>
</dbReference>
<evidence type="ECO:0000313" key="2">
    <source>
        <dbReference type="EMBL" id="PIU10620.1"/>
    </source>
</evidence>
<dbReference type="PROSITE" id="PS50164">
    <property type="entry name" value="GIY_YIG"/>
    <property type="match status" value="1"/>
</dbReference>
<evidence type="ECO:0000313" key="3">
    <source>
        <dbReference type="Proteomes" id="UP000230586"/>
    </source>
</evidence>
<reference evidence="3" key="1">
    <citation type="submission" date="2017-09" db="EMBL/GenBank/DDBJ databases">
        <title>Depth-based differentiation of microbial function through sediment-hosted aquifers and enrichment of novel symbionts in the deep terrestrial subsurface.</title>
        <authorList>
            <person name="Probst A.J."/>
            <person name="Ladd B."/>
            <person name="Jarett J.K."/>
            <person name="Geller-Mcgrath D.E."/>
            <person name="Sieber C.M.K."/>
            <person name="Emerson J.B."/>
            <person name="Anantharaman K."/>
            <person name="Thomas B.C."/>
            <person name="Malmstrom R."/>
            <person name="Stieglmeier M."/>
            <person name="Klingl A."/>
            <person name="Woyke T."/>
            <person name="Ryan C.M."/>
            <person name="Banfield J.F."/>
        </authorList>
    </citation>
    <scope>NUCLEOTIDE SEQUENCE [LARGE SCALE GENOMIC DNA]</scope>
</reference>
<dbReference type="SUPFAM" id="SSF82771">
    <property type="entry name" value="GIY-YIG endonuclease"/>
    <property type="match status" value="1"/>
</dbReference>